<organism evidence="1 2">
    <name type="scientific">Bacillus pretiosus</name>
    <dbReference type="NCBI Taxonomy" id="2983392"/>
    <lineage>
        <taxon>Bacteria</taxon>
        <taxon>Bacillati</taxon>
        <taxon>Bacillota</taxon>
        <taxon>Bacilli</taxon>
        <taxon>Bacillales</taxon>
        <taxon>Bacillaceae</taxon>
        <taxon>Bacillus</taxon>
    </lineage>
</organism>
<dbReference type="Proteomes" id="UP001060566">
    <property type="component" value="Unassembled WGS sequence"/>
</dbReference>
<dbReference type="EMBL" id="JAOXJG010000026">
    <property type="protein sequence ID" value="MCW1241934.1"/>
    <property type="molecule type" value="Genomic_DNA"/>
</dbReference>
<protein>
    <submittedName>
        <fullName evidence="1">Minor capsid protein</fullName>
    </submittedName>
</protein>
<dbReference type="Pfam" id="PF12691">
    <property type="entry name" value="Phage_tail_terminator_6"/>
    <property type="match status" value="1"/>
</dbReference>
<evidence type="ECO:0000313" key="2">
    <source>
        <dbReference type="Proteomes" id="UP001060566"/>
    </source>
</evidence>
<dbReference type="RefSeq" id="WP_264462839.1">
    <property type="nucleotide sequence ID" value="NZ_JAOXJG010000026.1"/>
</dbReference>
<dbReference type="InterPro" id="IPR024411">
    <property type="entry name" value="Tail_terminator_phage"/>
</dbReference>
<gene>
    <name evidence="1" type="ORF">NGM45_23190</name>
</gene>
<comment type="caution">
    <text evidence="1">The sequence shown here is derived from an EMBL/GenBank/DDBJ whole genome shotgun (WGS) entry which is preliminary data.</text>
</comment>
<name>A0ABT3EZX2_9BACI</name>
<reference evidence="1" key="1">
    <citation type="submission" date="2022-10" db="EMBL/GenBank/DDBJ databases">
        <title>De novo draft assembly of the Pseudomonas pretiosus genome isolated from the plants rhizorohere.</title>
        <authorList>
            <person name="Robas M."/>
            <person name="Fernandez V.M."/>
            <person name="Provanza A."/>
            <person name="Jimenez P.A."/>
        </authorList>
    </citation>
    <scope>NUCLEOTIDE SEQUENCE</scope>
    <source>
        <strain evidence="1">SAICEU11T</strain>
    </source>
</reference>
<sequence>MDIEQTVAYVKSLVPDNTYYAFSYPTTSKDDCVLVLIHGGMPTESTGVRRPTMQFLVRGKPHDSNGALKAALALYEEFKNKREVMIGDTSITEIKALQSYPTWTGTDEAKRPIFSLNFQLTIRGN</sequence>
<keyword evidence="2" id="KW-1185">Reference proteome</keyword>
<dbReference type="GeneID" id="301200795"/>
<evidence type="ECO:0000313" key="1">
    <source>
        <dbReference type="EMBL" id="MCW1241934.1"/>
    </source>
</evidence>
<proteinExistence type="predicted"/>
<accession>A0ABT3EZX2</accession>